<keyword evidence="1" id="KW-1133">Transmembrane helix</keyword>
<dbReference type="Proteomes" id="UP000886758">
    <property type="component" value="Unassembled WGS sequence"/>
</dbReference>
<dbReference type="InterPro" id="IPR005562">
    <property type="entry name" value="SpoVA"/>
</dbReference>
<evidence type="ECO:0000313" key="2">
    <source>
        <dbReference type="EMBL" id="HIT50380.1"/>
    </source>
</evidence>
<comment type="caution">
    <text evidence="2">The sequence shown here is derived from an EMBL/GenBank/DDBJ whole genome shotgun (WGS) entry which is preliminary data.</text>
</comment>
<dbReference type="PANTHER" id="PTHR38450:SF1">
    <property type="entry name" value="STAGE V SPORULATION PROTEIN AC"/>
    <property type="match status" value="1"/>
</dbReference>
<feature type="transmembrane region" description="Helical" evidence="1">
    <location>
        <begin position="55"/>
        <end position="78"/>
    </location>
</feature>
<reference evidence="2" key="2">
    <citation type="journal article" date="2021" name="PeerJ">
        <title>Extensive microbial diversity within the chicken gut microbiome revealed by metagenomics and culture.</title>
        <authorList>
            <person name="Gilroy R."/>
            <person name="Ravi A."/>
            <person name="Getino M."/>
            <person name="Pursley I."/>
            <person name="Horton D.L."/>
            <person name="Alikhan N.F."/>
            <person name="Baker D."/>
            <person name="Gharbi K."/>
            <person name="Hall N."/>
            <person name="Watson M."/>
            <person name="Adriaenssens E.M."/>
            <person name="Foster-Nyarko E."/>
            <person name="Jarju S."/>
            <person name="Secka A."/>
            <person name="Antonio M."/>
            <person name="Oren A."/>
            <person name="Chaudhuri R.R."/>
            <person name="La Ragione R."/>
            <person name="Hildebrand F."/>
            <person name="Pallen M.J."/>
        </authorList>
    </citation>
    <scope>NUCLEOTIDE SEQUENCE</scope>
    <source>
        <strain evidence="2">ChiW17-6978</strain>
    </source>
</reference>
<dbReference type="EMBL" id="DVLF01000159">
    <property type="protein sequence ID" value="HIT50380.1"/>
    <property type="molecule type" value="Genomic_DNA"/>
</dbReference>
<sequence length="149" mass="16292">MQKEREYYQKIIKPKYDYTSMTLHFLQAFFFGGIVCIIGQLFLDFYKNILHQEETLAGIYMSMSMIFLSGFLTALGIYDELGQVAKCGLAIPITGFANAAVCSAMEYHKEGIVLGIGANCLKLAGSVLVLGTVAALLVSAVRWIGGLFG</sequence>
<evidence type="ECO:0000313" key="3">
    <source>
        <dbReference type="Proteomes" id="UP000886758"/>
    </source>
</evidence>
<accession>A0A9D1GRD9</accession>
<protein>
    <submittedName>
        <fullName evidence="2">SpoVA/SpoVAEb family sporulation membrane protein</fullName>
    </submittedName>
</protein>
<keyword evidence="1" id="KW-0812">Transmembrane</keyword>
<dbReference type="AlphaFoldDB" id="A0A9D1GRD9"/>
<gene>
    <name evidence="2" type="ORF">IAD46_05075</name>
</gene>
<dbReference type="Pfam" id="PF03862">
    <property type="entry name" value="SpoVAC_SpoVAEB"/>
    <property type="match status" value="1"/>
</dbReference>
<feature type="transmembrane region" description="Helical" evidence="1">
    <location>
        <begin position="123"/>
        <end position="144"/>
    </location>
</feature>
<keyword evidence="1" id="KW-0472">Membrane</keyword>
<reference evidence="2" key="1">
    <citation type="submission" date="2020-10" db="EMBL/GenBank/DDBJ databases">
        <authorList>
            <person name="Gilroy R."/>
        </authorList>
    </citation>
    <scope>NUCLEOTIDE SEQUENCE</scope>
    <source>
        <strain evidence="2">ChiW17-6978</strain>
    </source>
</reference>
<organism evidence="2 3">
    <name type="scientific">Candidatus Pelethenecus faecipullorum</name>
    <dbReference type="NCBI Taxonomy" id="2840900"/>
    <lineage>
        <taxon>Bacteria</taxon>
        <taxon>Bacillati</taxon>
        <taxon>Mycoplasmatota</taxon>
        <taxon>Mollicutes</taxon>
        <taxon>Candidatus Pelethenecus</taxon>
    </lineage>
</organism>
<proteinExistence type="predicted"/>
<feature type="transmembrane region" description="Helical" evidence="1">
    <location>
        <begin position="21"/>
        <end position="43"/>
    </location>
</feature>
<dbReference type="PANTHER" id="PTHR38450">
    <property type="entry name" value="STAGE V SPORULATION PROTEIN AC-RELATED"/>
    <property type="match status" value="1"/>
</dbReference>
<name>A0A9D1GRD9_9MOLU</name>
<evidence type="ECO:0000256" key="1">
    <source>
        <dbReference type="SAM" id="Phobius"/>
    </source>
</evidence>